<gene>
    <name evidence="1" type="ORF">GCM10010324_14710</name>
</gene>
<dbReference type="Proteomes" id="UP000659223">
    <property type="component" value="Unassembled WGS sequence"/>
</dbReference>
<proteinExistence type="predicted"/>
<name>A0ABQ2Y6T6_9ACTN</name>
<evidence type="ECO:0000313" key="2">
    <source>
        <dbReference type="Proteomes" id="UP000659223"/>
    </source>
</evidence>
<reference evidence="2" key="1">
    <citation type="journal article" date="2019" name="Int. J. Syst. Evol. Microbiol.">
        <title>The Global Catalogue of Microorganisms (GCM) 10K type strain sequencing project: providing services to taxonomists for standard genome sequencing and annotation.</title>
        <authorList>
            <consortium name="The Broad Institute Genomics Platform"/>
            <consortium name="The Broad Institute Genome Sequencing Center for Infectious Disease"/>
            <person name="Wu L."/>
            <person name="Ma J."/>
        </authorList>
    </citation>
    <scope>NUCLEOTIDE SEQUENCE [LARGE SCALE GENOMIC DNA]</scope>
    <source>
        <strain evidence="2">JCM 4586</strain>
    </source>
</reference>
<evidence type="ECO:0000313" key="1">
    <source>
        <dbReference type="EMBL" id="GGX70657.1"/>
    </source>
</evidence>
<accession>A0ABQ2Y6T6</accession>
<dbReference type="EMBL" id="BMUT01000002">
    <property type="protein sequence ID" value="GGX70657.1"/>
    <property type="molecule type" value="Genomic_DNA"/>
</dbReference>
<protein>
    <submittedName>
        <fullName evidence="1">Uncharacterized protein</fullName>
    </submittedName>
</protein>
<organism evidence="1 2">
    <name type="scientific">Streptomyces hiroshimensis</name>
    <dbReference type="NCBI Taxonomy" id="66424"/>
    <lineage>
        <taxon>Bacteria</taxon>
        <taxon>Bacillati</taxon>
        <taxon>Actinomycetota</taxon>
        <taxon>Actinomycetes</taxon>
        <taxon>Kitasatosporales</taxon>
        <taxon>Streptomycetaceae</taxon>
        <taxon>Streptomyces</taxon>
    </lineage>
</organism>
<sequence>MALNEPTLAVVRPLVPRLCEADRTPPVSSLRCRAMDLLDFLDRTGGALGPAPLTATAARGRIGADRLPPGAPGGAR</sequence>
<comment type="caution">
    <text evidence="1">The sequence shown here is derived from an EMBL/GenBank/DDBJ whole genome shotgun (WGS) entry which is preliminary data.</text>
</comment>
<keyword evidence="2" id="KW-1185">Reference proteome</keyword>